<dbReference type="PROSITE" id="PS50088">
    <property type="entry name" value="ANK_REPEAT"/>
    <property type="match status" value="2"/>
</dbReference>
<evidence type="ECO:0000313" key="4">
    <source>
        <dbReference type="EMBL" id="CAE8599005.1"/>
    </source>
</evidence>
<evidence type="ECO:0000256" key="3">
    <source>
        <dbReference type="PROSITE-ProRule" id="PRU00023"/>
    </source>
</evidence>
<dbReference type="SMART" id="SM00248">
    <property type="entry name" value="ANK"/>
    <property type="match status" value="3"/>
</dbReference>
<comment type="caution">
    <text evidence="4">The sequence shown here is derived from an EMBL/GenBank/DDBJ whole genome shotgun (WGS) entry which is preliminary data.</text>
</comment>
<evidence type="ECO:0000256" key="2">
    <source>
        <dbReference type="ARBA" id="ARBA00023043"/>
    </source>
</evidence>
<name>A0A813EKP8_POLGL</name>
<dbReference type="PROSITE" id="PS50297">
    <property type="entry name" value="ANK_REP_REGION"/>
    <property type="match status" value="1"/>
</dbReference>
<evidence type="ECO:0000256" key="1">
    <source>
        <dbReference type="ARBA" id="ARBA00022737"/>
    </source>
</evidence>
<reference evidence="4" key="1">
    <citation type="submission" date="2021-02" db="EMBL/GenBank/DDBJ databases">
        <authorList>
            <person name="Dougan E. K."/>
            <person name="Rhodes N."/>
            <person name="Thang M."/>
            <person name="Chan C."/>
        </authorList>
    </citation>
    <scope>NUCLEOTIDE SEQUENCE</scope>
</reference>
<keyword evidence="2 3" id="KW-0040">ANK repeat</keyword>
<accession>A0A813EKP8</accession>
<dbReference type="PANTHER" id="PTHR24198">
    <property type="entry name" value="ANKYRIN REPEAT AND PROTEIN KINASE DOMAIN-CONTAINING PROTEIN"/>
    <property type="match status" value="1"/>
</dbReference>
<dbReference type="PANTHER" id="PTHR24198:SF165">
    <property type="entry name" value="ANKYRIN REPEAT-CONTAINING PROTEIN-RELATED"/>
    <property type="match status" value="1"/>
</dbReference>
<feature type="repeat" description="ANK" evidence="3">
    <location>
        <begin position="502"/>
        <end position="534"/>
    </location>
</feature>
<dbReference type="AlphaFoldDB" id="A0A813EKP8"/>
<dbReference type="Proteomes" id="UP000654075">
    <property type="component" value="Unassembled WGS sequence"/>
</dbReference>
<organism evidence="4 5">
    <name type="scientific">Polarella glacialis</name>
    <name type="common">Dinoflagellate</name>
    <dbReference type="NCBI Taxonomy" id="89957"/>
    <lineage>
        <taxon>Eukaryota</taxon>
        <taxon>Sar</taxon>
        <taxon>Alveolata</taxon>
        <taxon>Dinophyceae</taxon>
        <taxon>Suessiales</taxon>
        <taxon>Suessiaceae</taxon>
        <taxon>Polarella</taxon>
    </lineage>
</organism>
<dbReference type="InterPro" id="IPR002110">
    <property type="entry name" value="Ankyrin_rpt"/>
</dbReference>
<protein>
    <submittedName>
        <fullName evidence="4">Uncharacterized protein</fullName>
    </submittedName>
</protein>
<proteinExistence type="predicted"/>
<dbReference type="InterPro" id="IPR036770">
    <property type="entry name" value="Ankyrin_rpt-contain_sf"/>
</dbReference>
<dbReference type="EMBL" id="CAJNNV010010762">
    <property type="protein sequence ID" value="CAE8599005.1"/>
    <property type="molecule type" value="Genomic_DNA"/>
</dbReference>
<dbReference type="SUPFAM" id="SSF48403">
    <property type="entry name" value="Ankyrin repeat"/>
    <property type="match status" value="1"/>
</dbReference>
<dbReference type="Gene3D" id="1.25.40.20">
    <property type="entry name" value="Ankyrin repeat-containing domain"/>
    <property type="match status" value="1"/>
</dbReference>
<gene>
    <name evidence="4" type="ORF">PGLA1383_LOCUS17389</name>
</gene>
<feature type="repeat" description="ANK" evidence="3">
    <location>
        <begin position="464"/>
        <end position="496"/>
    </location>
</feature>
<dbReference type="Pfam" id="PF12796">
    <property type="entry name" value="Ank_2"/>
    <property type="match status" value="1"/>
</dbReference>
<evidence type="ECO:0000313" key="5">
    <source>
        <dbReference type="Proteomes" id="UP000654075"/>
    </source>
</evidence>
<sequence>MGQASCTSECGGLDDEVPREFHSAVPAASLVKRLVKRRGFAARLPAKIPLTPALSSKFPMKCVRVMTFMDFDVMPSYGQLLEKDLIVEPSDNAAVHFISHEWLSRKHPDPDSNQLRRMQSVFLDILAGRSGKLFSPDDWITFSKGASAGSQGSQLAAAERAQRSLDTITEDIFKQDIKEGLIWLDWSSIPQVLDAAKDSLEQILKDQMAAVYSIGAYLDRCSYFWILAPTAIHKDEKTVRDFSTYRTRAWCRLEEWANLLSSRSMMPLVITEAPRITTYSSLTFVLDNVGRPERGPCSGSLSCCAASHSISIAGERKSIPCDKISIQSVLETLYSAKMESLANSSLQFPYMGLQTTIAVEMDALAKPTLEEFAQRWHAPGLLINWSGSLSCCTVSYLLHQASLCGNDVMVRELLARRCKGEPWSVDSAGHTAFQNNWVGSVATAKLFLETGDIGKEQIDGYDQFGAATIHVTSEYGRTEMLRLLLANDAEVDVPKRPGSAYAGRTALHCAVLRSQFECCEILIRHSASLRARDSHGATVLHMAALEPMCLVGNQDPNAKMRVVRLLLEAKADPSARNDAGHTAAELLALASGLGAGELWLALCTHES</sequence>
<keyword evidence="5" id="KW-1185">Reference proteome</keyword>
<keyword evidence="1" id="KW-0677">Repeat</keyword>